<organism evidence="14 15">
    <name type="scientific">Saonia flava</name>
    <dbReference type="NCBI Taxonomy" id="523696"/>
    <lineage>
        <taxon>Bacteria</taxon>
        <taxon>Pseudomonadati</taxon>
        <taxon>Bacteroidota</taxon>
        <taxon>Flavobacteriia</taxon>
        <taxon>Flavobacteriales</taxon>
        <taxon>Flavobacteriaceae</taxon>
        <taxon>Saonia</taxon>
    </lineage>
</organism>
<dbReference type="SUPFAM" id="SSF56935">
    <property type="entry name" value="Porins"/>
    <property type="match status" value="1"/>
</dbReference>
<reference evidence="14 15" key="1">
    <citation type="submission" date="2020-03" db="EMBL/GenBank/DDBJ databases">
        <title>Genomic Encyclopedia of Type Strains, Phase IV (KMG-IV): sequencing the most valuable type-strain genomes for metagenomic binning, comparative biology and taxonomic classification.</title>
        <authorList>
            <person name="Goeker M."/>
        </authorList>
    </citation>
    <scope>NUCLEOTIDE SEQUENCE [LARGE SCALE GENOMIC DNA]</scope>
    <source>
        <strain evidence="14 15">DSM 29762</strain>
    </source>
</reference>
<keyword evidence="5" id="KW-0732">Signal</keyword>
<name>A0A846QNN7_9FLAO</name>
<evidence type="ECO:0000256" key="1">
    <source>
        <dbReference type="ARBA" id="ARBA00004571"/>
    </source>
</evidence>
<evidence type="ECO:0000256" key="6">
    <source>
        <dbReference type="ARBA" id="ARBA00023077"/>
    </source>
</evidence>
<dbReference type="GO" id="GO:0015344">
    <property type="term" value="F:siderophore uptake transmembrane transporter activity"/>
    <property type="evidence" value="ECO:0007669"/>
    <property type="project" value="TreeGrafter"/>
</dbReference>
<dbReference type="InterPro" id="IPR036942">
    <property type="entry name" value="Beta-barrel_TonB_sf"/>
</dbReference>
<gene>
    <name evidence="14" type="ORF">GGR42_000200</name>
</gene>
<dbReference type="InterPro" id="IPR000531">
    <property type="entry name" value="Beta-barrel_TonB"/>
</dbReference>
<evidence type="ECO:0000256" key="4">
    <source>
        <dbReference type="ARBA" id="ARBA00022692"/>
    </source>
</evidence>
<keyword evidence="9 10" id="KW-0998">Cell outer membrane</keyword>
<comment type="subcellular location">
    <subcellularLocation>
        <location evidence="1 10">Cell outer membrane</location>
        <topology evidence="1 10">Multi-pass membrane protein</topology>
    </subcellularLocation>
</comment>
<keyword evidence="7 10" id="KW-0472">Membrane</keyword>
<dbReference type="Proteomes" id="UP000590442">
    <property type="component" value="Unassembled WGS sequence"/>
</dbReference>
<keyword evidence="8 14" id="KW-0675">Receptor</keyword>
<evidence type="ECO:0000256" key="8">
    <source>
        <dbReference type="ARBA" id="ARBA00023170"/>
    </source>
</evidence>
<keyword evidence="2 10" id="KW-0813">Transport</keyword>
<dbReference type="Pfam" id="PF07715">
    <property type="entry name" value="Plug"/>
    <property type="match status" value="1"/>
</dbReference>
<dbReference type="AlphaFoldDB" id="A0A846QNN7"/>
<dbReference type="InterPro" id="IPR037066">
    <property type="entry name" value="Plug_dom_sf"/>
</dbReference>
<dbReference type="PANTHER" id="PTHR30069">
    <property type="entry name" value="TONB-DEPENDENT OUTER MEMBRANE RECEPTOR"/>
    <property type="match status" value="1"/>
</dbReference>
<protein>
    <submittedName>
        <fullName evidence="14">Iron complex outermembrane receptor protein</fullName>
    </submittedName>
</protein>
<dbReference type="PROSITE" id="PS52016">
    <property type="entry name" value="TONB_DEPENDENT_REC_3"/>
    <property type="match status" value="1"/>
</dbReference>
<feature type="domain" description="TonB-dependent receptor plug" evidence="13">
    <location>
        <begin position="124"/>
        <end position="224"/>
    </location>
</feature>
<feature type="domain" description="TonB-dependent receptor-like beta-barrel" evidence="12">
    <location>
        <begin position="245"/>
        <end position="723"/>
    </location>
</feature>
<evidence type="ECO:0000256" key="2">
    <source>
        <dbReference type="ARBA" id="ARBA00022448"/>
    </source>
</evidence>
<evidence type="ECO:0000259" key="12">
    <source>
        <dbReference type="Pfam" id="PF00593"/>
    </source>
</evidence>
<keyword evidence="6 11" id="KW-0798">TonB box</keyword>
<dbReference type="Gene3D" id="2.40.170.20">
    <property type="entry name" value="TonB-dependent receptor, beta-barrel domain"/>
    <property type="match status" value="1"/>
</dbReference>
<dbReference type="SUPFAM" id="SSF49464">
    <property type="entry name" value="Carboxypeptidase regulatory domain-like"/>
    <property type="match status" value="1"/>
</dbReference>
<dbReference type="PANTHER" id="PTHR30069:SF29">
    <property type="entry name" value="HEMOGLOBIN AND HEMOGLOBIN-HAPTOGLOBIN-BINDING PROTEIN 1-RELATED"/>
    <property type="match status" value="1"/>
</dbReference>
<dbReference type="RefSeq" id="WP_167959953.1">
    <property type="nucleotide sequence ID" value="NZ_JAATJJ010000001.1"/>
</dbReference>
<comment type="caution">
    <text evidence="14">The sequence shown here is derived from an EMBL/GenBank/DDBJ whole genome shotgun (WGS) entry which is preliminary data.</text>
</comment>
<dbReference type="Gene3D" id="2.60.40.1120">
    <property type="entry name" value="Carboxypeptidase-like, regulatory domain"/>
    <property type="match status" value="1"/>
</dbReference>
<evidence type="ECO:0000313" key="14">
    <source>
        <dbReference type="EMBL" id="NJB69738.1"/>
    </source>
</evidence>
<dbReference type="InterPro" id="IPR039426">
    <property type="entry name" value="TonB-dep_rcpt-like"/>
</dbReference>
<dbReference type="GO" id="GO:0044718">
    <property type="term" value="P:siderophore transmembrane transport"/>
    <property type="evidence" value="ECO:0007669"/>
    <property type="project" value="TreeGrafter"/>
</dbReference>
<evidence type="ECO:0000256" key="9">
    <source>
        <dbReference type="ARBA" id="ARBA00023237"/>
    </source>
</evidence>
<dbReference type="InterPro" id="IPR012910">
    <property type="entry name" value="Plug_dom"/>
</dbReference>
<keyword evidence="3 10" id="KW-1134">Transmembrane beta strand</keyword>
<dbReference type="GO" id="GO:0009279">
    <property type="term" value="C:cell outer membrane"/>
    <property type="evidence" value="ECO:0007669"/>
    <property type="project" value="UniProtKB-SubCell"/>
</dbReference>
<dbReference type="Pfam" id="PF00593">
    <property type="entry name" value="TonB_dep_Rec_b-barrel"/>
    <property type="match status" value="1"/>
</dbReference>
<sequence length="755" mass="84356">MSKLFYSLFFAMMFLPIIFCYSQNTLTGTILDTYSKEPLEQVAVYFPQLEKGVVTNEEGKYSFGDLPVGTYNLVISYLGYQTYSKPILIDTGANVLDIQLYPSAIEMEEVILSTPFHKLQSENVMKVETVKAADLKTLGSTTLAQGITSIPGVESVSTGMGIGKPVIRGLSSNRVLVYSQGVRLENQQFGDEHGLGINDAGIESIEVIKGPASLLYGSDALGGVLYINPEKFTSPKNTEGDLSMDYYTNTEGVSTNAGFKTSSDSFKFLVRGSLASHVDYNTGDDSRVTNTRFKEYDIKTGVGYQVSNFKTELRYNFNNSDLGIPEEVGEQTKERTPDMPYQEIGNHILSSKSSLFFNNSSLEATIGYTFNNRKEFEEHHEEEEEEGEVHHEEEGPALHMELSTLSYNLLYHLPKFGNWETIVGVQGMHQKNKNFGEELLIPDAVTNDMGILVTSHLHLNNSDVQFGLRYDHRSIDGDEMGLETEEGYIPELSNTYKSFNAALGYKFNLGKNLITRINLASGFRAPNLAELTSNGSHEGTNRYEVGNPDLNNEKNVQTDIGLEYKAEHIEFFINGFYNNIQDFIFIEPNGEFINEDAVFAYNQQDAKLYGGEIGFHLHPHPLDWLHVQSSYEMVIGQLDNEEYLPLIPANKLNNTLRIEFSSKNEGCFNNGYAFIALNSVFNQNNTSAFESETEGYNLLNLGLGGELTLFNQKMNVRISGNNIFDTNYISHLSRLKTDGISNIGRNINIGISVPL</sequence>
<evidence type="ECO:0000256" key="10">
    <source>
        <dbReference type="PROSITE-ProRule" id="PRU01360"/>
    </source>
</evidence>
<evidence type="ECO:0000256" key="7">
    <source>
        <dbReference type="ARBA" id="ARBA00023136"/>
    </source>
</evidence>
<dbReference type="Gene3D" id="2.170.130.10">
    <property type="entry name" value="TonB-dependent receptor, plug domain"/>
    <property type="match status" value="1"/>
</dbReference>
<dbReference type="EMBL" id="JAATJJ010000001">
    <property type="protein sequence ID" value="NJB69738.1"/>
    <property type="molecule type" value="Genomic_DNA"/>
</dbReference>
<accession>A0A846QNN7</accession>
<keyword evidence="4 10" id="KW-0812">Transmembrane</keyword>
<evidence type="ECO:0000313" key="15">
    <source>
        <dbReference type="Proteomes" id="UP000590442"/>
    </source>
</evidence>
<comment type="similarity">
    <text evidence="10 11">Belongs to the TonB-dependent receptor family.</text>
</comment>
<evidence type="ECO:0000259" key="13">
    <source>
        <dbReference type="Pfam" id="PF07715"/>
    </source>
</evidence>
<evidence type="ECO:0000256" key="11">
    <source>
        <dbReference type="RuleBase" id="RU003357"/>
    </source>
</evidence>
<evidence type="ECO:0000256" key="5">
    <source>
        <dbReference type="ARBA" id="ARBA00022729"/>
    </source>
</evidence>
<keyword evidence="15" id="KW-1185">Reference proteome</keyword>
<proteinExistence type="inferred from homology"/>
<dbReference type="Pfam" id="PF13715">
    <property type="entry name" value="CarbopepD_reg_2"/>
    <property type="match status" value="1"/>
</dbReference>
<evidence type="ECO:0000256" key="3">
    <source>
        <dbReference type="ARBA" id="ARBA00022452"/>
    </source>
</evidence>
<dbReference type="InterPro" id="IPR008969">
    <property type="entry name" value="CarboxyPept-like_regulatory"/>
</dbReference>